<reference evidence="1" key="1">
    <citation type="submission" date="2017-10" db="EMBL/GenBank/DDBJ databases">
        <title>Genome sequence of cellulolytic Lachnospiraceae bacterium XHS1971 isolated from hotspring sediment.</title>
        <authorList>
            <person name="Vasudevan G."/>
            <person name="Joshi A.J."/>
            <person name="Hivarkar S."/>
            <person name="Lanjekar V.B."/>
            <person name="Dhakephalkar P.K."/>
            <person name="Dagar S."/>
        </authorList>
    </citation>
    <scope>NUCLEOTIDE SEQUENCE</scope>
    <source>
        <strain evidence="1">XHS1971</strain>
    </source>
</reference>
<accession>A0AC61DDG4</accession>
<name>A0AC61DDG4_9FIRM</name>
<gene>
    <name evidence="1" type="ORF">CS063_08185</name>
</gene>
<evidence type="ECO:0000313" key="1">
    <source>
        <dbReference type="EMBL" id="PHV70985.1"/>
    </source>
</evidence>
<dbReference type="EMBL" id="PEDL01000006">
    <property type="protein sequence ID" value="PHV70985.1"/>
    <property type="molecule type" value="Genomic_DNA"/>
</dbReference>
<proteinExistence type="predicted"/>
<comment type="caution">
    <text evidence="1">The sequence shown here is derived from an EMBL/GenBank/DDBJ whole genome shotgun (WGS) entry which is preliminary data.</text>
</comment>
<organism evidence="1 2">
    <name type="scientific">Sporanaerobium hydrogeniformans</name>
    <dbReference type="NCBI Taxonomy" id="3072179"/>
    <lineage>
        <taxon>Bacteria</taxon>
        <taxon>Bacillati</taxon>
        <taxon>Bacillota</taxon>
        <taxon>Clostridia</taxon>
        <taxon>Lachnospirales</taxon>
        <taxon>Lachnospiraceae</taxon>
        <taxon>Sporanaerobium</taxon>
    </lineage>
</organism>
<protein>
    <submittedName>
        <fullName evidence="1">Glutamyl-tRNA reductase</fullName>
    </submittedName>
</protein>
<sequence>MNIGMVGVNHLCPIEIRESVSFTQSQKKELFHKAKEQGIEEIVILSTCNRSEIYIWGSELQTGVTFFKNFYKKRMGVGEAEDYLSIYKGKDVLKHLYEVAIGLDSLVLGEDQILGQVKEAWELAREEKGSGKLLNKIFREAITTAKSIKHQLKISEHPLSISYVATKFLKQQLGDLEDRKLLVIGAGKMSQLVLSYLHEEHVGKIYLSNRTHGKAKALEKSYEEIEIIAYEDRYNLLPEVDGVICATASPHIILRKEKLPTLVKPLCCIDIALPRDIDPRIGEMPHVSLFDIDSLKNVCETNNQRRQALAKEAEILIEEKIEVLMNWLEHSDMDSALKLLDETKKSIEQDTLEVIYKKTHLSEEDKKVIEKMLGAALNKFVRMPAKKLKQLENDEKRKQYLEAVETLFRREG</sequence>
<dbReference type="Proteomes" id="UP000224460">
    <property type="component" value="Unassembled WGS sequence"/>
</dbReference>
<keyword evidence="2" id="KW-1185">Reference proteome</keyword>
<evidence type="ECO:0000313" key="2">
    <source>
        <dbReference type="Proteomes" id="UP000224460"/>
    </source>
</evidence>